<evidence type="ECO:0000256" key="1">
    <source>
        <dbReference type="SAM" id="Phobius"/>
    </source>
</evidence>
<dbReference type="RefSeq" id="WP_186772868.1">
    <property type="nucleotide sequence ID" value="NZ_JACOMF010000042.1"/>
</dbReference>
<keyword evidence="1" id="KW-0472">Membrane</keyword>
<gene>
    <name evidence="3" type="ORF">H7965_22730</name>
</gene>
<proteinExistence type="predicted"/>
<evidence type="ECO:0000256" key="2">
    <source>
        <dbReference type="SAM" id="SignalP"/>
    </source>
</evidence>
<protein>
    <recommendedName>
        <fullName evidence="5">PEP-CTERM sorting domain-containing protein</fullName>
    </recommendedName>
</protein>
<dbReference type="EMBL" id="JACOMF010000042">
    <property type="protein sequence ID" value="MBC4018115.1"/>
    <property type="molecule type" value="Genomic_DNA"/>
</dbReference>
<dbReference type="AlphaFoldDB" id="A0A9X0UJH5"/>
<evidence type="ECO:0000313" key="3">
    <source>
        <dbReference type="EMBL" id="MBC4018115.1"/>
    </source>
</evidence>
<dbReference type="Proteomes" id="UP000600101">
    <property type="component" value="Unassembled WGS sequence"/>
</dbReference>
<comment type="caution">
    <text evidence="3">The sequence shown here is derived from an EMBL/GenBank/DDBJ whole genome shotgun (WGS) entry which is preliminary data.</text>
</comment>
<feature type="chain" id="PRO_5040859354" description="PEP-CTERM sorting domain-containing protein" evidence="2">
    <location>
        <begin position="31"/>
        <end position="194"/>
    </location>
</feature>
<keyword evidence="1" id="KW-0812">Transmembrane</keyword>
<keyword evidence="1" id="KW-1133">Transmembrane helix</keyword>
<keyword evidence="4" id="KW-1185">Reference proteome</keyword>
<evidence type="ECO:0000313" key="4">
    <source>
        <dbReference type="Proteomes" id="UP000600101"/>
    </source>
</evidence>
<name>A0A9X0UJH5_9PROT</name>
<keyword evidence="2" id="KW-0732">Signal</keyword>
<feature type="transmembrane region" description="Helical" evidence="1">
    <location>
        <begin position="168"/>
        <end position="187"/>
    </location>
</feature>
<accession>A0A9X0UJH5</accession>
<evidence type="ECO:0008006" key="5">
    <source>
        <dbReference type="Google" id="ProtNLM"/>
    </source>
</evidence>
<sequence>MQNFTKRFKSLRRSLLAAAILAFSAPASMAAVSLTVGNFDFYIDGCSLTPTDCSNLTLTAHGSGGVSISAPGALVANGDDLSFTLFITPLNGVEIAQLSGILINGAGATFGWIINDAYGSGLVDLPAGSATASSNQFAPQSDYIEVTLDLNAENGGPIHSFIVSAVPAPASVLVFLVGLAGLIGAGVSRRASAT</sequence>
<reference evidence="3" key="1">
    <citation type="submission" date="2020-08" db="EMBL/GenBank/DDBJ databases">
        <authorList>
            <person name="Hu Y."/>
            <person name="Nguyen S.V."/>
            <person name="Li F."/>
            <person name="Fanning S."/>
        </authorList>
    </citation>
    <scope>NUCLEOTIDE SEQUENCE</scope>
    <source>
        <strain evidence="3">SYSU D8009</strain>
    </source>
</reference>
<feature type="signal peptide" evidence="2">
    <location>
        <begin position="1"/>
        <end position="30"/>
    </location>
</feature>
<organism evidence="3 4">
    <name type="scientific">Siccirubricoccus deserti</name>
    <dbReference type="NCBI Taxonomy" id="2013562"/>
    <lineage>
        <taxon>Bacteria</taxon>
        <taxon>Pseudomonadati</taxon>
        <taxon>Pseudomonadota</taxon>
        <taxon>Alphaproteobacteria</taxon>
        <taxon>Acetobacterales</taxon>
        <taxon>Roseomonadaceae</taxon>
        <taxon>Siccirubricoccus</taxon>
    </lineage>
</organism>